<dbReference type="EMBL" id="CP018099">
    <property type="protein sequence ID" value="APF17143.1"/>
    <property type="molecule type" value="Genomic_DNA"/>
</dbReference>
<dbReference type="Proteomes" id="UP000183868">
    <property type="component" value="Chromosome"/>
</dbReference>
<dbReference type="Gene3D" id="3.90.930.1">
    <property type="match status" value="1"/>
</dbReference>
<name>A0A1J1C3B9_CALAY</name>
<organism evidence="1 2">
    <name type="scientific">Caldithrix abyssi DSM 13497</name>
    <dbReference type="NCBI Taxonomy" id="880073"/>
    <lineage>
        <taxon>Bacteria</taxon>
        <taxon>Pseudomonadati</taxon>
        <taxon>Calditrichota</taxon>
        <taxon>Calditrichia</taxon>
        <taxon>Calditrichales</taxon>
        <taxon>Calditrichaceae</taxon>
        <taxon>Caldithrix</taxon>
    </lineage>
</organism>
<dbReference type="AlphaFoldDB" id="A0A1J1C3B9"/>
<evidence type="ECO:0000313" key="1">
    <source>
        <dbReference type="EMBL" id="APF17143.1"/>
    </source>
</evidence>
<protein>
    <recommendedName>
        <fullName evidence="3">YD repeat-containing protein</fullName>
    </recommendedName>
</protein>
<sequence>MSLFLVLIGGLVLFSCSEDKKDDGTNATDTPPEGVSITEIEVPPALLQSTNQYAQMAVGTINFVNSFKGYVGFFNPNVGLQSDTDGPPWVYTWSDGGLTITLTITIEDNQYHWVLTFNGTDGEMQYNNFVMYEAWQNLDGTYGKLVVYDPEYQNISSEWTWVQDDQGVITVTFINHYDQSKIIVTQNQDLSGTLEVYENNILTMKISWNADGSGNWWTYDDDGTLTGSGSWT</sequence>
<evidence type="ECO:0008006" key="3">
    <source>
        <dbReference type="Google" id="ProtNLM"/>
    </source>
</evidence>
<gene>
    <name evidence="1" type="ORF">Cabys_392</name>
</gene>
<accession>A0A1J1C3B9</accession>
<evidence type="ECO:0000313" key="2">
    <source>
        <dbReference type="Proteomes" id="UP000183868"/>
    </source>
</evidence>
<reference evidence="1 2" key="1">
    <citation type="submission" date="2016-11" db="EMBL/GenBank/DDBJ databases">
        <title>Genomic analysis of Caldithrix abyssi and proposal of a novel bacterial phylum Caldithrichaeota.</title>
        <authorList>
            <person name="Kublanov I."/>
            <person name="Sigalova O."/>
            <person name="Gavrilov S."/>
            <person name="Lebedinsky A."/>
            <person name="Ivanova N."/>
            <person name="Daum C."/>
            <person name="Reddy T."/>
            <person name="Klenk H.P."/>
            <person name="Goker M."/>
            <person name="Reva O."/>
            <person name="Miroshnichenko M."/>
            <person name="Kyprides N."/>
            <person name="Woyke T."/>
            <person name="Gelfand M."/>
        </authorList>
    </citation>
    <scope>NUCLEOTIDE SEQUENCE [LARGE SCALE GENOMIC DNA]</scope>
    <source>
        <strain evidence="1 2">LF13</strain>
    </source>
</reference>
<proteinExistence type="predicted"/>
<dbReference type="KEGG" id="caby:Cabys_392"/>